<feature type="region of interest" description="Disordered" evidence="1">
    <location>
        <begin position="933"/>
        <end position="965"/>
    </location>
</feature>
<dbReference type="PANTHER" id="PTHR21510:SF16">
    <property type="entry name" value="PROTEIN AKNAD1"/>
    <property type="match status" value="1"/>
</dbReference>
<feature type="compositionally biased region" description="Basic and acidic residues" evidence="1">
    <location>
        <begin position="816"/>
        <end position="828"/>
    </location>
</feature>
<feature type="region of interest" description="Disordered" evidence="1">
    <location>
        <begin position="363"/>
        <end position="394"/>
    </location>
</feature>
<dbReference type="OMA" id="KTTRRMI"/>
<feature type="compositionally biased region" description="Basic residues" evidence="1">
    <location>
        <begin position="949"/>
        <end position="958"/>
    </location>
</feature>
<gene>
    <name evidence="2" type="ORF">scyTo_0015037</name>
</gene>
<organism evidence="2 3">
    <name type="scientific">Scyliorhinus torazame</name>
    <name type="common">Cloudy catshark</name>
    <name type="synonym">Catulus torazame</name>
    <dbReference type="NCBI Taxonomy" id="75743"/>
    <lineage>
        <taxon>Eukaryota</taxon>
        <taxon>Metazoa</taxon>
        <taxon>Chordata</taxon>
        <taxon>Craniata</taxon>
        <taxon>Vertebrata</taxon>
        <taxon>Chondrichthyes</taxon>
        <taxon>Elasmobranchii</taxon>
        <taxon>Galeomorphii</taxon>
        <taxon>Galeoidea</taxon>
        <taxon>Carcharhiniformes</taxon>
        <taxon>Scyliorhinidae</taxon>
        <taxon>Scyliorhinus</taxon>
    </lineage>
</organism>
<protein>
    <recommendedName>
        <fullName evidence="4">AKNA domain-containing protein</fullName>
    </recommendedName>
</protein>
<evidence type="ECO:0000256" key="1">
    <source>
        <dbReference type="SAM" id="MobiDB-lite"/>
    </source>
</evidence>
<dbReference type="AlphaFoldDB" id="A0A401P0N8"/>
<dbReference type="EMBL" id="BFAA01008327">
    <property type="protein sequence ID" value="GCB66722.1"/>
    <property type="molecule type" value="Genomic_DNA"/>
</dbReference>
<accession>A0A401P0N8</accession>
<evidence type="ECO:0000313" key="2">
    <source>
        <dbReference type="EMBL" id="GCB66722.1"/>
    </source>
</evidence>
<feature type="region of interest" description="Disordered" evidence="1">
    <location>
        <begin position="117"/>
        <end position="154"/>
    </location>
</feature>
<sequence length="1212" mass="137269">DIGKIENGYDGSDEGEIQTTEETGYEHNQDIHCSSYSDKRDETKDNLESSFQEDKLQEMAGNTTDEEQEELPFDGNLQNASEYPTDKNLDLVDHMPTRLVSNQSDHMPVSRMIQTKSFRDQRSTAENSFFQEKVPDSELSTETEASNHRSENEPNIFLSEDTAGVLVAEHEAKLCSTNELFFNPLNDGRSSIAESLLRYFSEEDLALSSTMYIDSETLPETSFTDSFEETVIKKHISSVATNDLLINIKKFTKSETDLSRKQELDSIFANEEKMLQDENDSHYRSAQGIMESNYAKGLENSSKITQEQNTEIPLSIETISEITQNPMLKMGRTISYNEIKYGRAKQHYPLPDLSKVEPKVKIPKRYGSNNYNSNKTKMKKAKSSPDSPESPHAIHKSAADVVEEMLDSTQSSVILARTEVNNEKQSVEANHTPELFQQLQEEFDKLLIKYAEAENTIDQLRFGAKVSAYSDSNKNQMAQFETLSPRCQINNLTGPQQHHAQSGSTSDSAILFSLDSCQPVAEVYKATEGERMAQKLNKHIEYFKHQVEDFLKGLNSRSISVEDAQWEFKKLRDGQDKLERSYIANKDEHRSLQQRRYLDKNITAGEFDPDREIEGQIFRIGMQLENIKEKIDDDICNRSSPNNYIIMSSPLSTHESTMDAIIQEGLRMGLATQDSFQMEVVSEELPEEDIKATLTEDRYNRIPQKQIPTVSTKTPSTLLENNLHAAANLSDSFMNETLGLHSTSFQGQESLIEFKQQLRSPDNGITGSEGCKPTTVIKTLDSEQSQTERYSSLCESIPSFKTELNNANRESSSFHTSEHIIEKDNEKDNDKVRQLLQLADPSSCISPFNWHKTTFGAEDSAAASGNAFPALDLLTESSDDHIPLPIPQQCKPKTFLQQAGENDDLSRRWSTKTEEILKLQDEVSNLKQKLEESLSKLSNEPPSQELRYRTKSCHRKKTSSTSKSVEDVKLTTNTLNSLKRRHCTWLRADDDVSDRELNNGMEDPLFSDTISLYAKQSFLQRPRIAYYKQSYSEGHKSNRALLKDSHKDLYSSTNGLNLHARRMNSCVLCSKDASHKISERSPGRRHGLTSNNGISAAAVDKCTEMLASISPLRYDAIEYPLISSASRIYYSPTYEMDKIGSPCLPNQFYSTKSFLRSKVNKSTCNPQISHLSASLDKAIEAANSMKKTTRRMIKILSAGLTKAEYYKYLYDF</sequence>
<dbReference type="STRING" id="75743.A0A401P0N8"/>
<reference evidence="2 3" key="1">
    <citation type="journal article" date="2018" name="Nat. Ecol. Evol.">
        <title>Shark genomes provide insights into elasmobranch evolution and the origin of vertebrates.</title>
        <authorList>
            <person name="Hara Y"/>
            <person name="Yamaguchi K"/>
            <person name="Onimaru K"/>
            <person name="Kadota M"/>
            <person name="Koyanagi M"/>
            <person name="Keeley SD"/>
            <person name="Tatsumi K"/>
            <person name="Tanaka K"/>
            <person name="Motone F"/>
            <person name="Kageyama Y"/>
            <person name="Nozu R"/>
            <person name="Adachi N"/>
            <person name="Nishimura O"/>
            <person name="Nakagawa R"/>
            <person name="Tanegashima C"/>
            <person name="Kiyatake I"/>
            <person name="Matsumoto R"/>
            <person name="Murakumo K"/>
            <person name="Nishida K"/>
            <person name="Terakita A"/>
            <person name="Kuratani S"/>
            <person name="Sato K"/>
            <person name="Hyodo S Kuraku.S."/>
        </authorList>
    </citation>
    <scope>NUCLEOTIDE SEQUENCE [LARGE SCALE GENOMIC DNA]</scope>
</reference>
<comment type="caution">
    <text evidence="2">The sequence shown here is derived from an EMBL/GenBank/DDBJ whole genome shotgun (WGS) entry which is preliminary data.</text>
</comment>
<feature type="region of interest" description="Disordered" evidence="1">
    <location>
        <begin position="1"/>
        <end position="81"/>
    </location>
</feature>
<evidence type="ECO:0008006" key="4">
    <source>
        <dbReference type="Google" id="ProtNLM"/>
    </source>
</evidence>
<proteinExistence type="predicted"/>
<feature type="region of interest" description="Disordered" evidence="1">
    <location>
        <begin position="808"/>
        <end position="828"/>
    </location>
</feature>
<keyword evidence="3" id="KW-1185">Reference proteome</keyword>
<dbReference type="InterPro" id="IPR052655">
    <property type="entry name" value="AKNA_Centrosome-Trans_reg"/>
</dbReference>
<evidence type="ECO:0000313" key="3">
    <source>
        <dbReference type="Proteomes" id="UP000288216"/>
    </source>
</evidence>
<dbReference type="Proteomes" id="UP000288216">
    <property type="component" value="Unassembled WGS sequence"/>
</dbReference>
<dbReference type="OrthoDB" id="9045614at2759"/>
<feature type="compositionally biased region" description="Basic and acidic residues" evidence="1">
    <location>
        <begin position="37"/>
        <end position="57"/>
    </location>
</feature>
<dbReference type="PANTHER" id="PTHR21510">
    <property type="entry name" value="AKNA DOMAIN-CONTAINING PROTEIN"/>
    <property type="match status" value="1"/>
</dbReference>
<feature type="non-terminal residue" evidence="2">
    <location>
        <position position="1"/>
    </location>
</feature>
<name>A0A401P0N8_SCYTO</name>